<feature type="chain" id="PRO_5006876595" evidence="1">
    <location>
        <begin position="19"/>
        <end position="71"/>
    </location>
</feature>
<feature type="signal peptide" evidence="1">
    <location>
        <begin position="1"/>
        <end position="18"/>
    </location>
</feature>
<organism evidence="2 3">
    <name type="scientific">Trichinella britovi</name>
    <name type="common">Parasitic roundworm</name>
    <dbReference type="NCBI Taxonomy" id="45882"/>
    <lineage>
        <taxon>Eukaryota</taxon>
        <taxon>Metazoa</taxon>
        <taxon>Ecdysozoa</taxon>
        <taxon>Nematoda</taxon>
        <taxon>Enoplea</taxon>
        <taxon>Dorylaimia</taxon>
        <taxon>Trichinellida</taxon>
        <taxon>Trichinellidae</taxon>
        <taxon>Trichinella</taxon>
    </lineage>
</organism>
<keyword evidence="1" id="KW-0732">Signal</keyword>
<comment type="caution">
    <text evidence="2">The sequence shown here is derived from an EMBL/GenBank/DDBJ whole genome shotgun (WGS) entry which is preliminary data.</text>
</comment>
<reference evidence="2 3" key="1">
    <citation type="submission" date="2015-01" db="EMBL/GenBank/DDBJ databases">
        <title>Evolution of Trichinella species and genotypes.</title>
        <authorList>
            <person name="Korhonen P.K."/>
            <person name="Edoardo P."/>
            <person name="Giuseppe L.R."/>
            <person name="Gasser R.B."/>
        </authorList>
    </citation>
    <scope>NUCLEOTIDE SEQUENCE [LARGE SCALE GENOMIC DNA]</scope>
    <source>
        <strain evidence="2">ISS120</strain>
    </source>
</reference>
<proteinExistence type="predicted"/>
<protein>
    <submittedName>
        <fullName evidence="2">Uncharacterized protein</fullName>
    </submittedName>
</protein>
<gene>
    <name evidence="2" type="ORF">T03_17998</name>
</gene>
<dbReference type="EMBL" id="JYDI01000021">
    <property type="protein sequence ID" value="KRY58497.1"/>
    <property type="molecule type" value="Genomic_DNA"/>
</dbReference>
<evidence type="ECO:0000313" key="3">
    <source>
        <dbReference type="Proteomes" id="UP000054653"/>
    </source>
</evidence>
<name>A0A0V1DAJ5_TRIBR</name>
<sequence>MVSINLFLLLLLNNSNLSSEMLNISRLPMGGDLRLLFQLIAISMKTLISIDKLQIFIYSLLGTIKQTCVSL</sequence>
<dbReference type="AlphaFoldDB" id="A0A0V1DAJ5"/>
<keyword evidence="3" id="KW-1185">Reference proteome</keyword>
<evidence type="ECO:0000313" key="2">
    <source>
        <dbReference type="EMBL" id="KRY58497.1"/>
    </source>
</evidence>
<dbReference type="Proteomes" id="UP000054653">
    <property type="component" value="Unassembled WGS sequence"/>
</dbReference>
<accession>A0A0V1DAJ5</accession>
<evidence type="ECO:0000256" key="1">
    <source>
        <dbReference type="SAM" id="SignalP"/>
    </source>
</evidence>